<dbReference type="SUPFAM" id="SSF53271">
    <property type="entry name" value="PRTase-like"/>
    <property type="match status" value="1"/>
</dbReference>
<evidence type="ECO:0000259" key="2">
    <source>
        <dbReference type="Pfam" id="PF18912"/>
    </source>
</evidence>
<dbReference type="PANTHER" id="PTHR47505:SF1">
    <property type="entry name" value="DNA UTILIZATION PROTEIN YHGH"/>
    <property type="match status" value="1"/>
</dbReference>
<accession>A0ABT0MMJ2</accession>
<reference evidence="3 4" key="1">
    <citation type="submission" date="2022-05" db="EMBL/GenBank/DDBJ databases">
        <title>Luteimonas sp. SX5, whole genome shotgun sequencing project.</title>
        <authorList>
            <person name="Zhao G."/>
            <person name="Shen L."/>
        </authorList>
    </citation>
    <scope>NUCLEOTIDE SEQUENCE [LARGE SCALE GENOMIC DNA]</scope>
    <source>
        <strain evidence="3 4">SX5</strain>
    </source>
</reference>
<evidence type="ECO:0000313" key="3">
    <source>
        <dbReference type="EMBL" id="MCL1636096.1"/>
    </source>
</evidence>
<comment type="caution">
    <text evidence="3">The sequence shown here is derived from an EMBL/GenBank/DDBJ whole genome shotgun (WGS) entry which is preliminary data.</text>
</comment>
<evidence type="ECO:0000256" key="1">
    <source>
        <dbReference type="ARBA" id="ARBA00008007"/>
    </source>
</evidence>
<dbReference type="PANTHER" id="PTHR47505">
    <property type="entry name" value="DNA UTILIZATION PROTEIN YHGH"/>
    <property type="match status" value="1"/>
</dbReference>
<proteinExistence type="inferred from homology"/>
<dbReference type="Proteomes" id="UP001431217">
    <property type="component" value="Unassembled WGS sequence"/>
</dbReference>
<dbReference type="InterPro" id="IPR000836">
    <property type="entry name" value="PRTase_dom"/>
</dbReference>
<dbReference type="Gene3D" id="3.40.50.2020">
    <property type="match status" value="1"/>
</dbReference>
<dbReference type="EMBL" id="JAMBEP010000006">
    <property type="protein sequence ID" value="MCL1636096.1"/>
    <property type="molecule type" value="Genomic_DNA"/>
</dbReference>
<evidence type="ECO:0000313" key="4">
    <source>
        <dbReference type="Proteomes" id="UP001431217"/>
    </source>
</evidence>
<sequence>MPAAVNRTLSAAVDGLGKWLWPLRCLLCGETGAQGRDLCRSCAAALPWNRSACLRCALPLPVAAAACGDCLRRPPGLHQSHAALVYGFPVDRLLPRLKFHADLACGRLLSQLMIEAFAALPRSEALIPLPLHRARLRSRGYDQALELARPLSRAFGIPMLDGVLTRSRATPPQSRLDADARRRNLRGAFAVARGAVLPQSVTLIDDVMTTGATLDAAAKALRRAGASRIDAWVCARTP</sequence>
<dbReference type="Pfam" id="PF18912">
    <property type="entry name" value="DZR_2"/>
    <property type="match status" value="1"/>
</dbReference>
<keyword evidence="4" id="KW-1185">Reference proteome</keyword>
<comment type="similarity">
    <text evidence="1">Belongs to the ComF/GntX family.</text>
</comment>
<gene>
    <name evidence="3" type="ORF">M2650_15850</name>
</gene>
<feature type="domain" description="Double zinc ribbon" evidence="2">
    <location>
        <begin position="18"/>
        <end position="71"/>
    </location>
</feature>
<dbReference type="CDD" id="cd06223">
    <property type="entry name" value="PRTases_typeI"/>
    <property type="match status" value="1"/>
</dbReference>
<protein>
    <submittedName>
        <fullName evidence="3">ComF family protein</fullName>
    </submittedName>
</protein>
<name>A0ABT0MMJ2_9GAMM</name>
<dbReference type="InterPro" id="IPR044005">
    <property type="entry name" value="DZR_2"/>
</dbReference>
<dbReference type="RefSeq" id="WP_249476127.1">
    <property type="nucleotide sequence ID" value="NZ_JAMBEP010000006.1"/>
</dbReference>
<organism evidence="3 4">
    <name type="scientific">Luteimonas galliterrae</name>
    <dbReference type="NCBI Taxonomy" id="2940486"/>
    <lineage>
        <taxon>Bacteria</taxon>
        <taxon>Pseudomonadati</taxon>
        <taxon>Pseudomonadota</taxon>
        <taxon>Gammaproteobacteria</taxon>
        <taxon>Lysobacterales</taxon>
        <taxon>Lysobacteraceae</taxon>
        <taxon>Luteimonas</taxon>
    </lineage>
</organism>
<dbReference type="InterPro" id="IPR029057">
    <property type="entry name" value="PRTase-like"/>
</dbReference>
<dbReference type="InterPro" id="IPR051910">
    <property type="entry name" value="ComF/GntX_DNA_util-trans"/>
</dbReference>